<organism evidence="1 2">
    <name type="scientific">Lacrimispora saccharolytica (strain ATCC 35040 / DSM 2544 / NRCC 2533 / WM1)</name>
    <name type="common">Clostridium saccharolyticum</name>
    <dbReference type="NCBI Taxonomy" id="610130"/>
    <lineage>
        <taxon>Bacteria</taxon>
        <taxon>Bacillati</taxon>
        <taxon>Bacillota</taxon>
        <taxon>Clostridia</taxon>
        <taxon>Lachnospirales</taxon>
        <taxon>Lachnospiraceae</taxon>
        <taxon>Lacrimispora</taxon>
    </lineage>
</organism>
<dbReference type="HOGENOM" id="CLU_796221_0_0_9"/>
<evidence type="ECO:0008006" key="3">
    <source>
        <dbReference type="Google" id="ProtNLM"/>
    </source>
</evidence>
<evidence type="ECO:0000313" key="1">
    <source>
        <dbReference type="EMBL" id="ADL03943.1"/>
    </source>
</evidence>
<sequence length="348" mass="38996">MRKYIIIWGTVITIAGLTACVQKLPKPETVNTVSEATTATLPAITESDATPEITSPKKSNKEYSSEKGLPMLYINGQLYRLLRKQGEPMGDSDCADGYILSSVNPEEVPSEHGQSNFGSEGNPYCLEEEHGELVAMVADEWLRFTAVNLIAQPVNEDLLTSDLALLGADGIELNYADSERFVFHSYAGLFQYEKSNGNWELKQSLDLKPLEANATQGDPYTYIRADRDTAFISPKCHAPDHEIPVTFRYLFAEGKLELAGRYQDYADSVLVWSYSEEAMSIRQKICDKLDLNGLWISNLYPIAEMNSNVYGFIVVGSEGQKSIRYGLYWSDLDQIELESVKAQRELHE</sequence>
<dbReference type="Proteomes" id="UP000001662">
    <property type="component" value="Chromosome"/>
</dbReference>
<accession>D9R8W8</accession>
<protein>
    <recommendedName>
        <fullName evidence="3">Lipoprotein</fullName>
    </recommendedName>
</protein>
<dbReference type="eggNOG" id="ENOG5030H8N">
    <property type="taxonomic scope" value="Bacteria"/>
</dbReference>
<evidence type="ECO:0000313" key="2">
    <source>
        <dbReference type="Proteomes" id="UP000001662"/>
    </source>
</evidence>
<dbReference type="KEGG" id="csh:Closa_1340"/>
<dbReference type="EMBL" id="CP002109">
    <property type="protein sequence ID" value="ADL03943.1"/>
    <property type="molecule type" value="Genomic_DNA"/>
</dbReference>
<gene>
    <name evidence="1" type="ordered locus">Closa_1340</name>
</gene>
<dbReference type="OrthoDB" id="2067553at2"/>
<dbReference type="AlphaFoldDB" id="D9R8W8"/>
<keyword evidence="2" id="KW-1185">Reference proteome</keyword>
<dbReference type="RefSeq" id="WP_013272038.1">
    <property type="nucleotide sequence ID" value="NC_014376.1"/>
</dbReference>
<name>D9R8W8_LACSW</name>
<dbReference type="PaxDb" id="610130-Closa_1340"/>
<dbReference type="PROSITE" id="PS51257">
    <property type="entry name" value="PROKAR_LIPOPROTEIN"/>
    <property type="match status" value="1"/>
</dbReference>
<proteinExistence type="predicted"/>
<reference evidence="1" key="1">
    <citation type="submission" date="2010-07" db="EMBL/GenBank/DDBJ databases">
        <title>Complete sequence of Clostridium saccharolyticum WM1.</title>
        <authorList>
            <consortium name="US DOE Joint Genome Institute"/>
            <person name="Lucas S."/>
            <person name="Copeland A."/>
            <person name="Lapidus A."/>
            <person name="Cheng J.-F."/>
            <person name="Bruce D."/>
            <person name="Goodwin L."/>
            <person name="Pitluck S."/>
            <person name="Chertkov O."/>
            <person name="Detter J.C."/>
            <person name="Han C."/>
            <person name="Tapia R."/>
            <person name="Land M."/>
            <person name="Hauser L."/>
            <person name="Chang Y.-J."/>
            <person name="Jeffries C."/>
            <person name="Kyrpides N."/>
            <person name="Ivanova N."/>
            <person name="Mikhailova N."/>
            <person name="Mouttaki H."/>
            <person name="Lin L."/>
            <person name="Zhou J."/>
            <person name="Hemme C.L."/>
            <person name="Woyke T."/>
        </authorList>
    </citation>
    <scope>NUCLEOTIDE SEQUENCE [LARGE SCALE GENOMIC DNA]</scope>
    <source>
        <strain evidence="1">WM1</strain>
    </source>
</reference>